<keyword evidence="6" id="KW-0472">Membrane</keyword>
<sequence length="228" mass="26009">MSFMSIGIELTIGFVFLFAVTKILGKTQINQISAFDFISALILGELVGNALYDEDSGITEIIFTVSLWGTLIFLTEYVTQKSRILRHIIEGTPSIIIRKGNINYKELKKNHLDMNQLQHLLRNKGVFSIRECEYVILESDGSVSILRKPLFDPVRKKDLNLQPEAAYLPLSLILDGEILYDNLKIIDKDEEWLFLQMKEKGCSDPKEVLFAEYIEGEPLLIQSYSVKS</sequence>
<feature type="domain" description="YetF C-terminal" evidence="7">
    <location>
        <begin position="80"/>
        <end position="213"/>
    </location>
</feature>
<dbReference type="PANTHER" id="PTHR34582">
    <property type="entry name" value="UPF0702 TRANSMEMBRANE PROTEIN YCAP"/>
    <property type="match status" value="1"/>
</dbReference>
<accession>A0ABU8HBE0</accession>
<comment type="similarity">
    <text evidence="2">Belongs to the UPF0702 family.</text>
</comment>
<keyword evidence="10" id="KW-1185">Reference proteome</keyword>
<keyword evidence="3" id="KW-1003">Cell membrane</keyword>
<comment type="subcellular location">
    <subcellularLocation>
        <location evidence="1">Cell membrane</location>
        <topology evidence="1">Multi-pass membrane protein</topology>
    </subcellularLocation>
</comment>
<dbReference type="Pfam" id="PF20730">
    <property type="entry name" value="YetF_N"/>
    <property type="match status" value="1"/>
</dbReference>
<dbReference type="PANTHER" id="PTHR34582:SF5">
    <property type="entry name" value="UPF0702 TRANSMEMBRANE PROTEIN YETF"/>
    <property type="match status" value="1"/>
</dbReference>
<evidence type="ECO:0000256" key="2">
    <source>
        <dbReference type="ARBA" id="ARBA00006448"/>
    </source>
</evidence>
<name>A0ABU8HBE0_9BACI</name>
<keyword evidence="5" id="KW-1133">Transmembrane helix</keyword>
<dbReference type="EMBL" id="JBBAXC010000003">
    <property type="protein sequence ID" value="MEI5906562.1"/>
    <property type="molecule type" value="Genomic_DNA"/>
</dbReference>
<evidence type="ECO:0000256" key="4">
    <source>
        <dbReference type="ARBA" id="ARBA00022692"/>
    </source>
</evidence>
<dbReference type="Gene3D" id="3.30.240.20">
    <property type="entry name" value="bsu07140 like domains"/>
    <property type="match status" value="2"/>
</dbReference>
<dbReference type="InterPro" id="IPR023090">
    <property type="entry name" value="UPF0702_alpha/beta_dom_sf"/>
</dbReference>
<evidence type="ECO:0000313" key="10">
    <source>
        <dbReference type="Proteomes" id="UP001312865"/>
    </source>
</evidence>
<gene>
    <name evidence="9" type="ORF">WAK64_05760</name>
</gene>
<dbReference type="InterPro" id="IPR048454">
    <property type="entry name" value="YetF_N"/>
</dbReference>
<evidence type="ECO:0000256" key="6">
    <source>
        <dbReference type="ARBA" id="ARBA00023136"/>
    </source>
</evidence>
<feature type="domain" description="YetF-like N-terminal transmembrane" evidence="8">
    <location>
        <begin position="4"/>
        <end position="78"/>
    </location>
</feature>
<dbReference type="Pfam" id="PF04239">
    <property type="entry name" value="DUF421"/>
    <property type="match status" value="1"/>
</dbReference>
<evidence type="ECO:0000259" key="7">
    <source>
        <dbReference type="Pfam" id="PF04239"/>
    </source>
</evidence>
<evidence type="ECO:0000256" key="3">
    <source>
        <dbReference type="ARBA" id="ARBA00022475"/>
    </source>
</evidence>
<keyword evidence="4" id="KW-0812">Transmembrane</keyword>
<dbReference type="RefSeq" id="WP_336585989.1">
    <property type="nucleotide sequence ID" value="NZ_JBBAXC010000003.1"/>
</dbReference>
<reference evidence="9 10" key="1">
    <citation type="journal article" date="2018" name="J. Microbiol.">
        <title>Bacillus spongiae sp. nov., isolated from sponge of Jeju Island.</title>
        <authorList>
            <person name="Lee G.E."/>
            <person name="Im W.T."/>
            <person name="Park J.S."/>
        </authorList>
    </citation>
    <scope>NUCLEOTIDE SEQUENCE [LARGE SCALE GENOMIC DNA]</scope>
    <source>
        <strain evidence="9 10">135PIL107-10</strain>
    </source>
</reference>
<dbReference type="InterPro" id="IPR007353">
    <property type="entry name" value="DUF421"/>
</dbReference>
<organism evidence="9 10">
    <name type="scientific">Bacillus spongiae</name>
    <dbReference type="NCBI Taxonomy" id="2683610"/>
    <lineage>
        <taxon>Bacteria</taxon>
        <taxon>Bacillati</taxon>
        <taxon>Bacillota</taxon>
        <taxon>Bacilli</taxon>
        <taxon>Bacillales</taxon>
        <taxon>Bacillaceae</taxon>
        <taxon>Bacillus</taxon>
    </lineage>
</organism>
<evidence type="ECO:0000259" key="8">
    <source>
        <dbReference type="Pfam" id="PF20730"/>
    </source>
</evidence>
<protein>
    <submittedName>
        <fullName evidence="9">DUF421 domain-containing protein</fullName>
    </submittedName>
</protein>
<dbReference type="Proteomes" id="UP001312865">
    <property type="component" value="Unassembled WGS sequence"/>
</dbReference>
<evidence type="ECO:0000256" key="1">
    <source>
        <dbReference type="ARBA" id="ARBA00004651"/>
    </source>
</evidence>
<evidence type="ECO:0000313" key="9">
    <source>
        <dbReference type="EMBL" id="MEI5906562.1"/>
    </source>
</evidence>
<comment type="caution">
    <text evidence="9">The sequence shown here is derived from an EMBL/GenBank/DDBJ whole genome shotgun (WGS) entry which is preliminary data.</text>
</comment>
<evidence type="ECO:0000256" key="5">
    <source>
        <dbReference type="ARBA" id="ARBA00022989"/>
    </source>
</evidence>
<proteinExistence type="inferred from homology"/>